<sequence length="351" mass="37868">MSATDSFHKLSSPRIFLVRMFVFILLCVALASILHEPIWRAFLNNPGLNGVIFGVLLIGIIFAFRQVVRLLPEVEWVNSFRIADPGLEVRQAPVLLAPMAALLGDRVGRMSISQATMRGILESIGTRLDEARDLLRYLTGLLVFLGLLGTFWGLLETVSSIAGVISALDVGPESGSVLDTLKAGLAAPLGGMGIAFSSSLFGLAGSLVLGFLDLQAGQAQNRFYIDLEDWLSTTVEDLGTEAARARGPVPVPSHAAPIGPLPLPLPAPPAPDFSDLSAAIARLERTMTEAGSQRVTTAMAHLAESLQGLVQHMRSEQQMVRDWVEAQAEQQRDIKRLLERIADAKSDRESA</sequence>
<keyword evidence="1" id="KW-0472">Membrane</keyword>
<name>A0A1G4TW11_9HYPH</name>
<feature type="transmembrane region" description="Helical" evidence="1">
    <location>
        <begin position="137"/>
        <end position="165"/>
    </location>
</feature>
<gene>
    <name evidence="2" type="ORF">SAMN05660859_3216</name>
</gene>
<feature type="transmembrane region" description="Helical" evidence="1">
    <location>
        <begin position="185"/>
        <end position="212"/>
    </location>
</feature>
<accession>A0A1G4TW11</accession>
<reference evidence="3" key="1">
    <citation type="submission" date="2016-10" db="EMBL/GenBank/DDBJ databases">
        <authorList>
            <person name="Varghese N."/>
            <person name="Submissions S."/>
        </authorList>
    </citation>
    <scope>NUCLEOTIDE SEQUENCE [LARGE SCALE GENOMIC DNA]</scope>
    <source>
        <strain evidence="3">CGMCC 1.1761</strain>
    </source>
</reference>
<evidence type="ECO:0008006" key="4">
    <source>
        <dbReference type="Google" id="ProtNLM"/>
    </source>
</evidence>
<dbReference type="Proteomes" id="UP000198889">
    <property type="component" value="Unassembled WGS sequence"/>
</dbReference>
<organism evidence="2 3">
    <name type="scientific">Ancylobacter rudongensis</name>
    <dbReference type="NCBI Taxonomy" id="177413"/>
    <lineage>
        <taxon>Bacteria</taxon>
        <taxon>Pseudomonadati</taxon>
        <taxon>Pseudomonadota</taxon>
        <taxon>Alphaproteobacteria</taxon>
        <taxon>Hyphomicrobiales</taxon>
        <taxon>Xanthobacteraceae</taxon>
        <taxon>Ancylobacter</taxon>
    </lineage>
</organism>
<dbReference type="RefSeq" id="WP_205409337.1">
    <property type="nucleotide sequence ID" value="NZ_FMTP01000005.1"/>
</dbReference>
<dbReference type="AlphaFoldDB" id="A0A1G4TW11"/>
<dbReference type="EMBL" id="FMTP01000005">
    <property type="protein sequence ID" value="SCW85551.1"/>
    <property type="molecule type" value="Genomic_DNA"/>
</dbReference>
<feature type="transmembrane region" description="Helical" evidence="1">
    <location>
        <begin position="16"/>
        <end position="35"/>
    </location>
</feature>
<evidence type="ECO:0000256" key="1">
    <source>
        <dbReference type="SAM" id="Phobius"/>
    </source>
</evidence>
<dbReference type="STRING" id="177413.SAMN05660859_3216"/>
<protein>
    <recommendedName>
        <fullName evidence="4">MotA/TolQ/ExbB proton channel family protein</fullName>
    </recommendedName>
</protein>
<keyword evidence="1" id="KW-0812">Transmembrane</keyword>
<keyword evidence="1" id="KW-1133">Transmembrane helix</keyword>
<feature type="transmembrane region" description="Helical" evidence="1">
    <location>
        <begin position="47"/>
        <end position="64"/>
    </location>
</feature>
<evidence type="ECO:0000313" key="3">
    <source>
        <dbReference type="Proteomes" id="UP000198889"/>
    </source>
</evidence>
<proteinExistence type="predicted"/>
<keyword evidence="3" id="KW-1185">Reference proteome</keyword>
<evidence type="ECO:0000313" key="2">
    <source>
        <dbReference type="EMBL" id="SCW85551.1"/>
    </source>
</evidence>